<organism evidence="1 2">
    <name type="scientific">Pendulispora brunnea</name>
    <dbReference type="NCBI Taxonomy" id="2905690"/>
    <lineage>
        <taxon>Bacteria</taxon>
        <taxon>Pseudomonadati</taxon>
        <taxon>Myxococcota</taxon>
        <taxon>Myxococcia</taxon>
        <taxon>Myxococcales</taxon>
        <taxon>Sorangiineae</taxon>
        <taxon>Pendulisporaceae</taxon>
        <taxon>Pendulispora</taxon>
    </lineage>
</organism>
<accession>A0ABZ2KL24</accession>
<name>A0ABZ2KL24_9BACT</name>
<evidence type="ECO:0000313" key="1">
    <source>
        <dbReference type="EMBL" id="WXA99360.1"/>
    </source>
</evidence>
<keyword evidence="2" id="KW-1185">Reference proteome</keyword>
<gene>
    <name evidence="1" type="ORF">LZC95_21380</name>
</gene>
<sequence length="138" mass="15556">MAYVLIGRLSVNVYSPSSPTDEEWDAYLKYRVTHMPRIDSVLVYTQGGASTIPQRERLNRMPARVLGVTGAVVTSSVYVRAMYKARPETHSLWKVFSETEWDAAFRHLSVRQEERSPILSMVTKLGVDLGLAMPLLPS</sequence>
<protein>
    <submittedName>
        <fullName evidence="1">Uncharacterized protein</fullName>
    </submittedName>
</protein>
<reference evidence="1 2" key="1">
    <citation type="submission" date="2021-12" db="EMBL/GenBank/DDBJ databases">
        <title>Discovery of the Pendulisporaceae a myxobacterial family with distinct sporulation behavior and unique specialized metabolism.</title>
        <authorList>
            <person name="Garcia R."/>
            <person name="Popoff A."/>
            <person name="Bader C.D."/>
            <person name="Loehr J."/>
            <person name="Walesch S."/>
            <person name="Walt C."/>
            <person name="Boldt J."/>
            <person name="Bunk B."/>
            <person name="Haeckl F.J.F.P.J."/>
            <person name="Gunesch A.P."/>
            <person name="Birkelbach J."/>
            <person name="Nuebel U."/>
            <person name="Pietschmann T."/>
            <person name="Bach T."/>
            <person name="Mueller R."/>
        </authorList>
    </citation>
    <scope>NUCLEOTIDE SEQUENCE [LARGE SCALE GENOMIC DNA]</scope>
    <source>
        <strain evidence="1 2">MSr12523</strain>
    </source>
</reference>
<proteinExistence type="predicted"/>
<evidence type="ECO:0000313" key="2">
    <source>
        <dbReference type="Proteomes" id="UP001379533"/>
    </source>
</evidence>
<dbReference type="RefSeq" id="WP_394849996.1">
    <property type="nucleotide sequence ID" value="NZ_CP089982.1"/>
</dbReference>
<dbReference type="EMBL" id="CP089982">
    <property type="protein sequence ID" value="WXA99360.1"/>
    <property type="molecule type" value="Genomic_DNA"/>
</dbReference>
<dbReference type="Proteomes" id="UP001379533">
    <property type="component" value="Chromosome"/>
</dbReference>